<dbReference type="InterPro" id="IPR011006">
    <property type="entry name" value="CheY-like_superfamily"/>
</dbReference>
<sequence>MSTKTILVVDDSKTDFLYVKNILDHGGYKVAYAPSGQDGIEMAKDIKPDCILMDVVMPEMNGFQATRAISRQLETAEIPILMLSSKSQQTDKVWAERQGATDYLVKPANPKLLLSKLKSLLA</sequence>
<name>A0A395JNT4_9GAMM</name>
<dbReference type="Gene3D" id="3.40.50.2300">
    <property type="match status" value="1"/>
</dbReference>
<evidence type="ECO:0000259" key="3">
    <source>
        <dbReference type="PROSITE" id="PS50110"/>
    </source>
</evidence>
<comment type="caution">
    <text evidence="4">The sequence shown here is derived from an EMBL/GenBank/DDBJ whole genome shotgun (WGS) entry which is preliminary data.</text>
</comment>
<accession>A0A395JNT4</accession>
<organism evidence="4 5">
    <name type="scientific">Arenicella xantha</name>
    <dbReference type="NCBI Taxonomy" id="644221"/>
    <lineage>
        <taxon>Bacteria</taxon>
        <taxon>Pseudomonadati</taxon>
        <taxon>Pseudomonadota</taxon>
        <taxon>Gammaproteobacteria</taxon>
        <taxon>Arenicellales</taxon>
        <taxon>Arenicellaceae</taxon>
        <taxon>Arenicella</taxon>
    </lineage>
</organism>
<dbReference type="GO" id="GO:0000160">
    <property type="term" value="P:phosphorelay signal transduction system"/>
    <property type="evidence" value="ECO:0007669"/>
    <property type="project" value="InterPro"/>
</dbReference>
<gene>
    <name evidence="4" type="ORF">DFR28_101655</name>
</gene>
<dbReference type="InterPro" id="IPR050595">
    <property type="entry name" value="Bact_response_regulator"/>
</dbReference>
<dbReference type="PANTHER" id="PTHR44591:SF20">
    <property type="entry name" value="PROTEIN PILH"/>
    <property type="match status" value="1"/>
</dbReference>
<dbReference type="OrthoDB" id="9800897at2"/>
<dbReference type="Pfam" id="PF00072">
    <property type="entry name" value="Response_reg"/>
    <property type="match status" value="1"/>
</dbReference>
<dbReference type="SUPFAM" id="SSF52172">
    <property type="entry name" value="CheY-like"/>
    <property type="match status" value="1"/>
</dbReference>
<evidence type="ECO:0000313" key="5">
    <source>
        <dbReference type="Proteomes" id="UP000253083"/>
    </source>
</evidence>
<evidence type="ECO:0000313" key="4">
    <source>
        <dbReference type="EMBL" id="RBP53269.1"/>
    </source>
</evidence>
<keyword evidence="1 2" id="KW-0597">Phosphoprotein</keyword>
<evidence type="ECO:0000256" key="2">
    <source>
        <dbReference type="PROSITE-ProRule" id="PRU00169"/>
    </source>
</evidence>
<feature type="domain" description="Response regulatory" evidence="3">
    <location>
        <begin position="5"/>
        <end position="121"/>
    </location>
</feature>
<reference evidence="4 5" key="1">
    <citation type="submission" date="2018-06" db="EMBL/GenBank/DDBJ databases">
        <title>Genomic Encyclopedia of Type Strains, Phase IV (KMG-IV): sequencing the most valuable type-strain genomes for metagenomic binning, comparative biology and taxonomic classification.</title>
        <authorList>
            <person name="Goeker M."/>
        </authorList>
    </citation>
    <scope>NUCLEOTIDE SEQUENCE [LARGE SCALE GENOMIC DNA]</scope>
    <source>
        <strain evidence="4 5">DSM 24032</strain>
    </source>
</reference>
<dbReference type="EMBL" id="QNRT01000001">
    <property type="protein sequence ID" value="RBP53269.1"/>
    <property type="molecule type" value="Genomic_DNA"/>
</dbReference>
<dbReference type="PANTHER" id="PTHR44591">
    <property type="entry name" value="STRESS RESPONSE REGULATOR PROTEIN 1"/>
    <property type="match status" value="1"/>
</dbReference>
<dbReference type="InterPro" id="IPR001789">
    <property type="entry name" value="Sig_transdc_resp-reg_receiver"/>
</dbReference>
<keyword evidence="5" id="KW-1185">Reference proteome</keyword>
<protein>
    <submittedName>
        <fullName evidence="4">Twitching motility two-component system response regulator PilH</fullName>
    </submittedName>
</protein>
<dbReference type="PROSITE" id="PS50110">
    <property type="entry name" value="RESPONSE_REGULATORY"/>
    <property type="match status" value="1"/>
</dbReference>
<dbReference type="Proteomes" id="UP000253083">
    <property type="component" value="Unassembled WGS sequence"/>
</dbReference>
<dbReference type="SMART" id="SM00448">
    <property type="entry name" value="REC"/>
    <property type="match status" value="1"/>
</dbReference>
<evidence type="ECO:0000256" key="1">
    <source>
        <dbReference type="ARBA" id="ARBA00022553"/>
    </source>
</evidence>
<dbReference type="InParanoid" id="A0A395JNT4"/>
<dbReference type="RefSeq" id="WP_113952856.1">
    <property type="nucleotide sequence ID" value="NZ_QNRT01000001.1"/>
</dbReference>
<proteinExistence type="predicted"/>
<feature type="modified residue" description="4-aspartylphosphate" evidence="2">
    <location>
        <position position="54"/>
    </location>
</feature>
<dbReference type="AlphaFoldDB" id="A0A395JNT4"/>